<sequence>MVLKRLVARFCRWIRRTFQNFCVWDLKEDAQGLGDLLNLKPTEEQKAQRLKEQLLFGVDECDREKVLAHFDTLSQEPDPMENIKEIPPDSVKVLSTTRND</sequence>
<feature type="region of interest" description="Disordered" evidence="1">
    <location>
        <begin position="77"/>
        <end position="100"/>
    </location>
</feature>
<dbReference type="EMBL" id="LAZR01000049">
    <property type="protein sequence ID" value="KKN98967.1"/>
    <property type="molecule type" value="Genomic_DNA"/>
</dbReference>
<reference evidence="2" key="1">
    <citation type="journal article" date="2015" name="Nature">
        <title>Complex archaea that bridge the gap between prokaryotes and eukaryotes.</title>
        <authorList>
            <person name="Spang A."/>
            <person name="Saw J.H."/>
            <person name="Jorgensen S.L."/>
            <person name="Zaremba-Niedzwiedzka K."/>
            <person name="Martijn J."/>
            <person name="Lind A.E."/>
            <person name="van Eijk R."/>
            <person name="Schleper C."/>
            <person name="Guy L."/>
            <person name="Ettema T.J."/>
        </authorList>
    </citation>
    <scope>NUCLEOTIDE SEQUENCE</scope>
</reference>
<protein>
    <submittedName>
        <fullName evidence="2">Uncharacterized protein</fullName>
    </submittedName>
</protein>
<name>A0A0F9VGK7_9ZZZZ</name>
<dbReference type="AlphaFoldDB" id="A0A0F9VGK7"/>
<gene>
    <name evidence="2" type="ORF">LCGC14_0142120</name>
</gene>
<proteinExistence type="predicted"/>
<organism evidence="2">
    <name type="scientific">marine sediment metagenome</name>
    <dbReference type="NCBI Taxonomy" id="412755"/>
    <lineage>
        <taxon>unclassified sequences</taxon>
        <taxon>metagenomes</taxon>
        <taxon>ecological metagenomes</taxon>
    </lineage>
</organism>
<comment type="caution">
    <text evidence="2">The sequence shown here is derived from an EMBL/GenBank/DDBJ whole genome shotgun (WGS) entry which is preliminary data.</text>
</comment>
<accession>A0A0F9VGK7</accession>
<evidence type="ECO:0000313" key="2">
    <source>
        <dbReference type="EMBL" id="KKN98967.1"/>
    </source>
</evidence>
<evidence type="ECO:0000256" key="1">
    <source>
        <dbReference type="SAM" id="MobiDB-lite"/>
    </source>
</evidence>